<dbReference type="InterPro" id="IPR051010">
    <property type="entry name" value="BCAA_transport"/>
</dbReference>
<dbReference type="OrthoDB" id="4364076at2"/>
<reference evidence="5 6" key="1">
    <citation type="submission" date="2010-10" db="EMBL/GenBank/DDBJ databases">
        <title>Complete sequence of Frankia sp. EuI1c.</title>
        <authorList>
            <consortium name="US DOE Joint Genome Institute"/>
            <person name="Lucas S."/>
            <person name="Copeland A."/>
            <person name="Lapidus A."/>
            <person name="Cheng J.-F."/>
            <person name="Bruce D."/>
            <person name="Goodwin L."/>
            <person name="Pitluck S."/>
            <person name="Chertkov O."/>
            <person name="Detter J.C."/>
            <person name="Han C."/>
            <person name="Tapia R."/>
            <person name="Land M."/>
            <person name="Hauser L."/>
            <person name="Jeffries C."/>
            <person name="Kyrpides N."/>
            <person name="Ivanova N."/>
            <person name="Mikhailova N."/>
            <person name="Beauchemin N."/>
            <person name="Sen A."/>
            <person name="Sur S.A."/>
            <person name="Gtari M."/>
            <person name="Wall L."/>
            <person name="Tisa L."/>
            <person name="Woyke T."/>
        </authorList>
    </citation>
    <scope>NUCLEOTIDE SEQUENCE [LARGE SCALE GENOMIC DNA]</scope>
    <source>
        <strain evidence="6">DSM 45817 / CECT 9037 / EuI1c</strain>
    </source>
</reference>
<dbReference type="eggNOG" id="COG0683">
    <property type="taxonomic scope" value="Bacteria"/>
</dbReference>
<dbReference type="PROSITE" id="PS51257">
    <property type="entry name" value="PROKAR_LIPOPROTEIN"/>
    <property type="match status" value="1"/>
</dbReference>
<evidence type="ECO:0000313" key="5">
    <source>
        <dbReference type="EMBL" id="ADP81150.1"/>
    </source>
</evidence>
<proteinExistence type="inferred from homology"/>
<protein>
    <recommendedName>
        <fullName evidence="4">Leucine-binding protein domain-containing protein</fullName>
    </recommendedName>
</protein>
<keyword evidence="6" id="KW-1185">Reference proteome</keyword>
<sequence precursor="true">MVRKRCLLWGAVVAAATVLAAACSSSSGGDKGDTTAAPKKSITIGVLTDVTGPASSGNKTFVDGVKAGTYYASRNGYTVKYVLADTATNPATALAAAQKLVTQDHVSAVLAESAILFTASNYLTAHNVPVIGVSQDGPEWTTAKNMFSVVGPLQQTKIATTNGKLYKLLGITNLASLGYGVSPVSSESASSAALSAQVAGIKVGYLNAKFPFGSTDVGPEVLAMKNAGIDGLTASVDPNTSFALITGLRNQNVPMKASILPTGYGGDLLQAGPGALNQAQGVYFILQYEPVEMHTAATKQLQADFTSAAITTAPTYGSYNGYVSVGLLVRALKAAGAQPTSASLIGALSNIHDWDAMGLFGSHTVDINDRVTIVGGADNCLWVTKLTGKTFTLVSGATPICGELVPGKSVAPAS</sequence>
<name>E3JD11_PSEI1</name>
<dbReference type="HOGENOM" id="CLU_054023_0_0_11"/>
<dbReference type="InterPro" id="IPR028082">
    <property type="entry name" value="Peripla_BP_I"/>
</dbReference>
<comment type="similarity">
    <text evidence="1">Belongs to the leucine-binding protein family.</text>
</comment>
<dbReference type="Gene3D" id="3.40.50.2300">
    <property type="match status" value="2"/>
</dbReference>
<dbReference type="InterPro" id="IPR028081">
    <property type="entry name" value="Leu-bd"/>
</dbReference>
<dbReference type="InParanoid" id="E3JD11"/>
<keyword evidence="2 3" id="KW-0732">Signal</keyword>
<accession>E3JD11</accession>
<evidence type="ECO:0000259" key="4">
    <source>
        <dbReference type="Pfam" id="PF13458"/>
    </source>
</evidence>
<organism evidence="5 6">
    <name type="scientific">Pseudofrankia inefficax (strain DSM 45817 / CECT 9037 / DDB 130130 / EuI1c)</name>
    <name type="common">Frankia inefficax</name>
    <dbReference type="NCBI Taxonomy" id="298654"/>
    <lineage>
        <taxon>Bacteria</taxon>
        <taxon>Bacillati</taxon>
        <taxon>Actinomycetota</taxon>
        <taxon>Actinomycetes</taxon>
        <taxon>Frankiales</taxon>
        <taxon>Frankiaceae</taxon>
        <taxon>Pseudofrankia</taxon>
    </lineage>
</organism>
<gene>
    <name evidence="5" type="ordered locus">FraEuI1c_3130</name>
</gene>
<feature type="chain" id="PRO_5039514355" description="Leucine-binding protein domain-containing protein" evidence="3">
    <location>
        <begin position="21"/>
        <end position="414"/>
    </location>
</feature>
<evidence type="ECO:0000256" key="2">
    <source>
        <dbReference type="ARBA" id="ARBA00022729"/>
    </source>
</evidence>
<dbReference type="RefSeq" id="WP_013424268.1">
    <property type="nucleotide sequence ID" value="NC_014666.1"/>
</dbReference>
<dbReference type="Pfam" id="PF13458">
    <property type="entry name" value="Peripla_BP_6"/>
    <property type="match status" value="1"/>
</dbReference>
<dbReference type="AlphaFoldDB" id="E3JD11"/>
<evidence type="ECO:0000256" key="3">
    <source>
        <dbReference type="SAM" id="SignalP"/>
    </source>
</evidence>
<feature type="signal peptide" evidence="3">
    <location>
        <begin position="1"/>
        <end position="20"/>
    </location>
</feature>
<dbReference type="STRING" id="298654.FraEuI1c_3130"/>
<dbReference type="EMBL" id="CP002299">
    <property type="protein sequence ID" value="ADP81150.1"/>
    <property type="molecule type" value="Genomic_DNA"/>
</dbReference>
<evidence type="ECO:0000313" key="6">
    <source>
        <dbReference type="Proteomes" id="UP000002484"/>
    </source>
</evidence>
<dbReference type="KEGG" id="fri:FraEuI1c_3130"/>
<dbReference type="SUPFAM" id="SSF53822">
    <property type="entry name" value="Periplasmic binding protein-like I"/>
    <property type="match status" value="1"/>
</dbReference>
<dbReference type="PANTHER" id="PTHR30483">
    <property type="entry name" value="LEUCINE-SPECIFIC-BINDING PROTEIN"/>
    <property type="match status" value="1"/>
</dbReference>
<evidence type="ECO:0000256" key="1">
    <source>
        <dbReference type="ARBA" id="ARBA00010062"/>
    </source>
</evidence>
<feature type="domain" description="Leucine-binding protein" evidence="4">
    <location>
        <begin position="41"/>
        <end position="387"/>
    </location>
</feature>
<dbReference type="Proteomes" id="UP000002484">
    <property type="component" value="Chromosome"/>
</dbReference>
<dbReference type="PANTHER" id="PTHR30483:SF6">
    <property type="entry name" value="PERIPLASMIC BINDING PROTEIN OF ABC TRANSPORTER FOR NATURAL AMINO ACIDS"/>
    <property type="match status" value="1"/>
</dbReference>